<reference evidence="2 3" key="1">
    <citation type="submission" date="2014-11" db="EMBL/GenBank/DDBJ databases">
        <title>Genome sequence and analysis of novel Kurthia sp.</title>
        <authorList>
            <person name="Lawson J.N."/>
            <person name="Gonzalez J.E."/>
            <person name="Rinauldi L."/>
            <person name="Xuan Z."/>
            <person name="Firman A."/>
            <person name="Shaddox L."/>
            <person name="Trudeau A."/>
            <person name="Shah S."/>
            <person name="Reiman D."/>
        </authorList>
    </citation>
    <scope>NUCLEOTIDE SEQUENCE [LARGE SCALE GENOMIC DNA]</scope>
    <source>
        <strain evidence="2 3">3B1D</strain>
    </source>
</reference>
<evidence type="ECO:0000313" key="3">
    <source>
        <dbReference type="Proteomes" id="UP000288623"/>
    </source>
</evidence>
<dbReference type="GO" id="GO:0003677">
    <property type="term" value="F:DNA binding"/>
    <property type="evidence" value="ECO:0007669"/>
    <property type="project" value="InterPro"/>
</dbReference>
<name>A0A433RSH8_9BACL</name>
<dbReference type="RefSeq" id="WP_126990600.1">
    <property type="nucleotide sequence ID" value="NZ_JTFC01000031.1"/>
</dbReference>
<organism evidence="2 3">
    <name type="scientific">Candidatus Kurthia intestinigallinarum</name>
    <dbReference type="NCBI Taxonomy" id="1562256"/>
    <lineage>
        <taxon>Bacteria</taxon>
        <taxon>Bacillati</taxon>
        <taxon>Bacillota</taxon>
        <taxon>Bacilli</taxon>
        <taxon>Bacillales</taxon>
        <taxon>Caryophanaceae</taxon>
        <taxon>Kurthia</taxon>
    </lineage>
</organism>
<dbReference type="PROSITE" id="PS50943">
    <property type="entry name" value="HTH_CROC1"/>
    <property type="match status" value="1"/>
</dbReference>
<comment type="caution">
    <text evidence="2">The sequence shown here is derived from an EMBL/GenBank/DDBJ whole genome shotgun (WGS) entry which is preliminary data.</text>
</comment>
<gene>
    <name evidence="2" type="ORF">QI30_09045</name>
</gene>
<dbReference type="Gene3D" id="1.10.260.40">
    <property type="entry name" value="lambda repressor-like DNA-binding domains"/>
    <property type="match status" value="1"/>
</dbReference>
<accession>A0A433RSH8</accession>
<dbReference type="InterPro" id="IPR010982">
    <property type="entry name" value="Lambda_DNA-bd_dom_sf"/>
</dbReference>
<evidence type="ECO:0000313" key="2">
    <source>
        <dbReference type="EMBL" id="RUS55098.1"/>
    </source>
</evidence>
<sequence length="64" mass="7770">MTLERLKELRLSEGMTLKDIAEELNISLEYYWMLENEKRKLSYEMACRIAAIFQKTPDQIFFNY</sequence>
<dbReference type="InterPro" id="IPR001387">
    <property type="entry name" value="Cro/C1-type_HTH"/>
</dbReference>
<dbReference type="Pfam" id="PF01381">
    <property type="entry name" value="HTH_3"/>
    <property type="match status" value="1"/>
</dbReference>
<dbReference type="SMART" id="SM00530">
    <property type="entry name" value="HTH_XRE"/>
    <property type="match status" value="1"/>
</dbReference>
<feature type="domain" description="HTH cro/C1-type" evidence="1">
    <location>
        <begin position="6"/>
        <end position="60"/>
    </location>
</feature>
<dbReference type="OrthoDB" id="2360592at2"/>
<dbReference type="EMBL" id="JTFC01000031">
    <property type="protein sequence ID" value="RUS55098.1"/>
    <property type="molecule type" value="Genomic_DNA"/>
</dbReference>
<dbReference type="SUPFAM" id="SSF47413">
    <property type="entry name" value="lambda repressor-like DNA-binding domains"/>
    <property type="match status" value="1"/>
</dbReference>
<proteinExistence type="predicted"/>
<dbReference type="AlphaFoldDB" id="A0A433RSH8"/>
<protein>
    <submittedName>
        <fullName evidence="2">XRE family transcriptional regulator</fullName>
    </submittedName>
</protein>
<dbReference type="Proteomes" id="UP000288623">
    <property type="component" value="Unassembled WGS sequence"/>
</dbReference>
<keyword evidence="3" id="KW-1185">Reference proteome</keyword>
<evidence type="ECO:0000259" key="1">
    <source>
        <dbReference type="PROSITE" id="PS50943"/>
    </source>
</evidence>
<dbReference type="CDD" id="cd00093">
    <property type="entry name" value="HTH_XRE"/>
    <property type="match status" value="1"/>
</dbReference>